<accession>A0A4P9ZQ71</accession>
<dbReference type="Proteomes" id="UP000268162">
    <property type="component" value="Unassembled WGS sequence"/>
</dbReference>
<proteinExistence type="predicted"/>
<feature type="transmembrane region" description="Helical" evidence="8">
    <location>
        <begin position="17"/>
        <end position="37"/>
    </location>
</feature>
<keyword evidence="2" id="KW-0813">Transport</keyword>
<comment type="subcellular location">
    <subcellularLocation>
        <location evidence="1">Cell membrane</location>
        <topology evidence="1">Multi-pass membrane protein</topology>
    </subcellularLocation>
</comment>
<dbReference type="Pfam" id="PF25539">
    <property type="entry name" value="Bestrophin_2"/>
    <property type="match status" value="1"/>
</dbReference>
<gene>
    <name evidence="9" type="ORF">BJ085DRAFT_5723</name>
</gene>
<sequence length="338" mass="38193">SKYPDALRFKGGIVKEIFPVVLFMTLFATMVVCVSLYTEKDMSLNAIAITVLSTVVSLLISLRTNSAYDRFWEARKLWSQLTFNIRNLSRNIWVLVSETKTSEDGCYHLERQLKRATAGMLVAFCYAVKDHLAEAPLSNDKICLFMQHIPGFIDQINRRGAKRAAPSFFSRLGASVKMAGRAHWLHRGQSSTQTIRRKYRFPKPNVPNTIALHFSAYISRLLKKGYIEGPMATNLHNGLNAIVDAFTSLERIQRTPIPLAYSVHLHQSTWIFLLMLPFQLVAPLKWVAVPIVALAAFVLFGTLAIGEQIENPFNGDENDLPLEFFCEVMEHEINGITS</sequence>
<evidence type="ECO:0000256" key="7">
    <source>
        <dbReference type="ARBA" id="ARBA00023136"/>
    </source>
</evidence>
<evidence type="ECO:0000313" key="10">
    <source>
        <dbReference type="Proteomes" id="UP000268162"/>
    </source>
</evidence>
<keyword evidence="10" id="KW-1185">Reference proteome</keyword>
<feature type="non-terminal residue" evidence="9">
    <location>
        <position position="338"/>
    </location>
</feature>
<feature type="transmembrane region" description="Helical" evidence="8">
    <location>
        <begin position="286"/>
        <end position="305"/>
    </location>
</feature>
<feature type="transmembrane region" description="Helical" evidence="8">
    <location>
        <begin position="43"/>
        <end position="62"/>
    </location>
</feature>
<keyword evidence="5 8" id="KW-1133">Transmembrane helix</keyword>
<dbReference type="EMBL" id="ML003168">
    <property type="protein sequence ID" value="RKP34520.1"/>
    <property type="molecule type" value="Genomic_DNA"/>
</dbReference>
<dbReference type="InterPro" id="IPR044669">
    <property type="entry name" value="YneE/VCCN1/2-like"/>
</dbReference>
<evidence type="ECO:0000256" key="1">
    <source>
        <dbReference type="ARBA" id="ARBA00004651"/>
    </source>
</evidence>
<evidence type="ECO:0000256" key="5">
    <source>
        <dbReference type="ARBA" id="ARBA00022989"/>
    </source>
</evidence>
<protein>
    <submittedName>
        <fullName evidence="9">Bestrophin/UPF0187</fullName>
    </submittedName>
</protein>
<keyword evidence="3" id="KW-1003">Cell membrane</keyword>
<evidence type="ECO:0000256" key="8">
    <source>
        <dbReference type="SAM" id="Phobius"/>
    </source>
</evidence>
<name>A0A4P9ZQ71_9FUNG</name>
<feature type="non-terminal residue" evidence="9">
    <location>
        <position position="1"/>
    </location>
</feature>
<reference evidence="10" key="1">
    <citation type="journal article" date="2018" name="Nat. Microbiol.">
        <title>Leveraging single-cell genomics to expand the fungal tree of life.</title>
        <authorList>
            <person name="Ahrendt S.R."/>
            <person name="Quandt C.A."/>
            <person name="Ciobanu D."/>
            <person name="Clum A."/>
            <person name="Salamov A."/>
            <person name="Andreopoulos B."/>
            <person name="Cheng J.F."/>
            <person name="Woyke T."/>
            <person name="Pelin A."/>
            <person name="Henrissat B."/>
            <person name="Reynolds N.K."/>
            <person name="Benny G.L."/>
            <person name="Smith M.E."/>
            <person name="James T.Y."/>
            <person name="Grigoriev I.V."/>
        </authorList>
    </citation>
    <scope>NUCLEOTIDE SEQUENCE [LARGE SCALE GENOMIC DNA]</scope>
    <source>
        <strain evidence="10">RSA 468</strain>
    </source>
</reference>
<dbReference type="GO" id="GO:0005886">
    <property type="term" value="C:plasma membrane"/>
    <property type="evidence" value="ECO:0007669"/>
    <property type="project" value="UniProtKB-SubCell"/>
</dbReference>
<keyword evidence="7 8" id="KW-0472">Membrane</keyword>
<organism evidence="9 10">
    <name type="scientific">Dimargaris cristalligena</name>
    <dbReference type="NCBI Taxonomy" id="215637"/>
    <lineage>
        <taxon>Eukaryota</taxon>
        <taxon>Fungi</taxon>
        <taxon>Fungi incertae sedis</taxon>
        <taxon>Zoopagomycota</taxon>
        <taxon>Kickxellomycotina</taxon>
        <taxon>Dimargaritomycetes</taxon>
        <taxon>Dimargaritales</taxon>
        <taxon>Dimargaritaceae</taxon>
        <taxon>Dimargaris</taxon>
    </lineage>
</organism>
<evidence type="ECO:0000256" key="2">
    <source>
        <dbReference type="ARBA" id="ARBA00022448"/>
    </source>
</evidence>
<dbReference type="PANTHER" id="PTHR33281:SF19">
    <property type="entry name" value="VOLTAGE-DEPENDENT ANION CHANNEL-FORMING PROTEIN YNEE"/>
    <property type="match status" value="1"/>
</dbReference>
<evidence type="ECO:0000256" key="4">
    <source>
        <dbReference type="ARBA" id="ARBA00022692"/>
    </source>
</evidence>
<evidence type="ECO:0000256" key="3">
    <source>
        <dbReference type="ARBA" id="ARBA00022475"/>
    </source>
</evidence>
<evidence type="ECO:0000313" key="9">
    <source>
        <dbReference type="EMBL" id="RKP34520.1"/>
    </source>
</evidence>
<dbReference type="GO" id="GO:0005254">
    <property type="term" value="F:chloride channel activity"/>
    <property type="evidence" value="ECO:0007669"/>
    <property type="project" value="InterPro"/>
</dbReference>
<keyword evidence="4 8" id="KW-0812">Transmembrane</keyword>
<dbReference type="PANTHER" id="PTHR33281">
    <property type="entry name" value="UPF0187 PROTEIN YNEE"/>
    <property type="match status" value="1"/>
</dbReference>
<dbReference type="AlphaFoldDB" id="A0A4P9ZQ71"/>
<dbReference type="STRING" id="215637.A0A4P9ZQ71"/>
<keyword evidence="6" id="KW-0406">Ion transport</keyword>
<evidence type="ECO:0000256" key="6">
    <source>
        <dbReference type="ARBA" id="ARBA00023065"/>
    </source>
</evidence>